<comment type="caution">
    <text evidence="2">The sequence shown here is derived from an EMBL/GenBank/DDBJ whole genome shotgun (WGS) entry which is preliminary data.</text>
</comment>
<dbReference type="AlphaFoldDB" id="A0A0F5H0P8"/>
<keyword evidence="1" id="KW-0472">Membrane</keyword>
<gene>
    <name evidence="2" type="ORF">MMELEA_04740</name>
</gene>
<feature type="transmembrane region" description="Helical" evidence="1">
    <location>
        <begin position="12"/>
        <end position="37"/>
    </location>
</feature>
<evidence type="ECO:0000313" key="3">
    <source>
        <dbReference type="Proteomes" id="UP000033750"/>
    </source>
</evidence>
<reference evidence="2 3" key="1">
    <citation type="submission" date="2015-03" db="EMBL/GenBank/DDBJ databases">
        <title>Genome sequence of Mycoplasma meleagridis strain ATCC 25294.</title>
        <authorList>
            <person name="Yacoub E."/>
            <person name="Blanchard A."/>
            <person name="Sirand-Pugnet P."/>
            <person name="Mardassi B.B.A."/>
        </authorList>
    </citation>
    <scope>NUCLEOTIDE SEQUENCE [LARGE SCALE GENOMIC DNA]</scope>
    <source>
        <strain evidence="2 3">ATCC 25294</strain>
    </source>
</reference>
<dbReference type="EMBL" id="JZXN01000015">
    <property type="protein sequence ID" value="KKB26896.1"/>
    <property type="molecule type" value="Genomic_DNA"/>
</dbReference>
<protein>
    <recommendedName>
        <fullName evidence="4">RDD domain-containing protein</fullName>
    </recommendedName>
</protein>
<dbReference type="STRING" id="29561.MM26B8_03470"/>
<dbReference type="Proteomes" id="UP000033750">
    <property type="component" value="Unassembled WGS sequence"/>
</dbReference>
<proteinExistence type="predicted"/>
<feature type="transmembrane region" description="Helical" evidence="1">
    <location>
        <begin position="100"/>
        <end position="120"/>
    </location>
</feature>
<keyword evidence="3" id="KW-1185">Reference proteome</keyword>
<feature type="transmembrane region" description="Helical" evidence="1">
    <location>
        <begin position="43"/>
        <end position="67"/>
    </location>
</feature>
<sequence>MILHKNVNFWMRFLANIIDLIIFFFFVICQYLFLVIMGKNLVIGIYVFIALSILTSIIFFILIPLFLNARTIGYLILRLQYLSLEKNKYLPIYKIVLKKAVFSSFFWIFICFVFVCLIYPSDFNNFKNSISLEKVAENSNPRFLIAYKILTTIISFFILLFSFNYISILVKRNRIAILDYVSGTRIVYMKHIQDANLQKDIKLIPYRAKNEKIVYFFKEKNDA</sequence>
<feature type="transmembrane region" description="Helical" evidence="1">
    <location>
        <begin position="145"/>
        <end position="166"/>
    </location>
</feature>
<evidence type="ECO:0008006" key="4">
    <source>
        <dbReference type="Google" id="ProtNLM"/>
    </source>
</evidence>
<organism evidence="2 3">
    <name type="scientific">Mycoplasmopsis meleagridis ATCC 25294</name>
    <dbReference type="NCBI Taxonomy" id="1264554"/>
    <lineage>
        <taxon>Bacteria</taxon>
        <taxon>Bacillati</taxon>
        <taxon>Mycoplasmatota</taxon>
        <taxon>Mycoplasmoidales</taxon>
        <taxon>Metamycoplasmataceae</taxon>
        <taxon>Mycoplasmopsis</taxon>
    </lineage>
</organism>
<keyword evidence="1" id="KW-0812">Transmembrane</keyword>
<accession>A0A0F5H0P8</accession>
<dbReference type="PATRIC" id="fig|1264554.4.peg.419"/>
<evidence type="ECO:0000313" key="2">
    <source>
        <dbReference type="EMBL" id="KKB26896.1"/>
    </source>
</evidence>
<keyword evidence="1" id="KW-1133">Transmembrane helix</keyword>
<name>A0A0F5H0P8_9BACT</name>
<evidence type="ECO:0000256" key="1">
    <source>
        <dbReference type="SAM" id="Phobius"/>
    </source>
</evidence>